<dbReference type="Pfam" id="PF13560">
    <property type="entry name" value="HTH_31"/>
    <property type="match status" value="1"/>
</dbReference>
<reference evidence="3" key="1">
    <citation type="submission" date="2020-07" db="EMBL/GenBank/DDBJ databases">
        <authorList>
            <person name="Pothier F. J."/>
        </authorList>
    </citation>
    <scope>NUCLEOTIDE SEQUENCE</scope>
    <source>
        <strain evidence="3">CFBP 2533</strain>
    </source>
</reference>
<dbReference type="EMBL" id="LR828261">
    <property type="protein sequence ID" value="CAD0300716.1"/>
    <property type="molecule type" value="Genomic_DNA"/>
</dbReference>
<feature type="domain" description="HTH cro/C1-type" evidence="2">
    <location>
        <begin position="23"/>
        <end position="74"/>
    </location>
</feature>
<dbReference type="CDD" id="cd00093">
    <property type="entry name" value="HTH_XRE"/>
    <property type="match status" value="1"/>
</dbReference>
<dbReference type="Gene3D" id="1.10.260.40">
    <property type="entry name" value="lambda repressor-like DNA-binding domains"/>
    <property type="match status" value="1"/>
</dbReference>
<dbReference type="InterPro" id="IPR010982">
    <property type="entry name" value="Lambda_DNA-bd_dom_sf"/>
</dbReference>
<dbReference type="NCBIfam" id="TIGR03070">
    <property type="entry name" value="couple_hipB"/>
    <property type="match status" value="1"/>
</dbReference>
<proteinExistence type="predicted"/>
<feature type="region of interest" description="Disordered" evidence="1">
    <location>
        <begin position="152"/>
        <end position="206"/>
    </location>
</feature>
<dbReference type="InterPro" id="IPR017507">
    <property type="entry name" value="Tscrpt_reg_HipB-like"/>
</dbReference>
<accession>A0A6V7BGX0</accession>
<gene>
    <name evidence="3" type="ORF">CFBP2533_02380</name>
</gene>
<evidence type="ECO:0000259" key="2">
    <source>
        <dbReference type="PROSITE" id="PS50943"/>
    </source>
</evidence>
<dbReference type="SMART" id="SM00530">
    <property type="entry name" value="HTH_XRE"/>
    <property type="match status" value="1"/>
</dbReference>
<dbReference type="InterPro" id="IPR001387">
    <property type="entry name" value="Cro/C1-type_HTH"/>
</dbReference>
<sequence>MSPIAYIQTMDTVRTPADIGNVIRATRKSRGWDQARLANEIGASRQWIVDIEKGKPRAELQLILRALQVLGLELLLAPGGADARHRLPPDHAAMPSINLDDIVERNRTQRPLSSLYALKNVGKPSAFHVLEPSQSAGLVTRSAAHAAQLEVHQARDAVSRKSQQPPADAAETDAANSQNARAPDIGSKTTPATPKARSISKKKKAK</sequence>
<dbReference type="AlphaFoldDB" id="A0A6V7BGX0"/>
<dbReference type="SUPFAM" id="SSF47413">
    <property type="entry name" value="lambda repressor-like DNA-binding domains"/>
    <property type="match status" value="1"/>
</dbReference>
<dbReference type="RefSeq" id="WP_233366557.1">
    <property type="nucleotide sequence ID" value="NZ_CP103845.1"/>
</dbReference>
<evidence type="ECO:0000256" key="1">
    <source>
        <dbReference type="SAM" id="MobiDB-lite"/>
    </source>
</evidence>
<organism evidence="3">
    <name type="scientific">Xanthomonas hortorum pv. pelargonii</name>
    <dbReference type="NCBI Taxonomy" id="453602"/>
    <lineage>
        <taxon>Bacteria</taxon>
        <taxon>Pseudomonadati</taxon>
        <taxon>Pseudomonadota</taxon>
        <taxon>Gammaproteobacteria</taxon>
        <taxon>Lysobacterales</taxon>
        <taxon>Lysobacteraceae</taxon>
        <taxon>Xanthomonas</taxon>
    </lineage>
</organism>
<protein>
    <recommendedName>
        <fullName evidence="2">HTH cro/C1-type domain-containing protein</fullName>
    </recommendedName>
</protein>
<dbReference type="EMBL" id="LR828261">
    <property type="protein sequence ID" value="CAD0300725.1"/>
    <property type="molecule type" value="Genomic_DNA"/>
</dbReference>
<evidence type="ECO:0000313" key="3">
    <source>
        <dbReference type="EMBL" id="CAD0300725.1"/>
    </source>
</evidence>
<dbReference type="PROSITE" id="PS50943">
    <property type="entry name" value="HTH_CROC1"/>
    <property type="match status" value="1"/>
</dbReference>
<name>A0A6V7BGX0_9XANT</name>
<dbReference type="GO" id="GO:0003677">
    <property type="term" value="F:DNA binding"/>
    <property type="evidence" value="ECO:0007669"/>
    <property type="project" value="InterPro"/>
</dbReference>